<keyword evidence="2" id="KW-1185">Reference proteome</keyword>
<proteinExistence type="predicted"/>
<dbReference type="AlphaFoldDB" id="A0AAD9P7A0"/>
<dbReference type="EMBL" id="JAODUO010000106">
    <property type="protein sequence ID" value="KAK2189470.1"/>
    <property type="molecule type" value="Genomic_DNA"/>
</dbReference>
<gene>
    <name evidence="1" type="ORF">NP493_106g07051</name>
</gene>
<name>A0AAD9P7A0_RIDPI</name>
<accession>A0AAD9P7A0</accession>
<comment type="caution">
    <text evidence="1">The sequence shown here is derived from an EMBL/GenBank/DDBJ whole genome shotgun (WGS) entry which is preliminary data.</text>
</comment>
<evidence type="ECO:0000313" key="1">
    <source>
        <dbReference type="EMBL" id="KAK2189470.1"/>
    </source>
</evidence>
<organism evidence="1 2">
    <name type="scientific">Ridgeia piscesae</name>
    <name type="common">Tubeworm</name>
    <dbReference type="NCBI Taxonomy" id="27915"/>
    <lineage>
        <taxon>Eukaryota</taxon>
        <taxon>Metazoa</taxon>
        <taxon>Spiralia</taxon>
        <taxon>Lophotrochozoa</taxon>
        <taxon>Annelida</taxon>
        <taxon>Polychaeta</taxon>
        <taxon>Sedentaria</taxon>
        <taxon>Canalipalpata</taxon>
        <taxon>Sabellida</taxon>
        <taxon>Siboglinidae</taxon>
        <taxon>Ridgeia</taxon>
    </lineage>
</organism>
<evidence type="ECO:0000313" key="2">
    <source>
        <dbReference type="Proteomes" id="UP001209878"/>
    </source>
</evidence>
<sequence length="108" mass="12320">MVELRKQFRLERYDYVDDIMNYLGGSLNINVGQLRDAVQAADPEIGSDQLDDYVYWAFQMETGDEATNPIHVDELAERLRQGSLRRCGPQYGVLRRVPTSPTPTGLRS</sequence>
<protein>
    <submittedName>
        <fullName evidence="1">Uncharacterized protein</fullName>
    </submittedName>
</protein>
<dbReference type="Proteomes" id="UP001209878">
    <property type="component" value="Unassembled WGS sequence"/>
</dbReference>
<reference evidence="1" key="1">
    <citation type="journal article" date="2023" name="Mol. Biol. Evol.">
        <title>Third-Generation Sequencing Reveals the Adaptive Role of the Epigenome in Three Deep-Sea Polychaetes.</title>
        <authorList>
            <person name="Perez M."/>
            <person name="Aroh O."/>
            <person name="Sun Y."/>
            <person name="Lan Y."/>
            <person name="Juniper S.K."/>
            <person name="Young C.R."/>
            <person name="Angers B."/>
            <person name="Qian P.Y."/>
        </authorList>
    </citation>
    <scope>NUCLEOTIDE SEQUENCE</scope>
    <source>
        <strain evidence="1">R07B-5</strain>
    </source>
</reference>